<evidence type="ECO:0000313" key="2">
    <source>
        <dbReference type="EMBL" id="SET08110.1"/>
    </source>
</evidence>
<dbReference type="OrthoDB" id="6195578at2"/>
<dbReference type="InterPro" id="IPR021806">
    <property type="entry name" value="DUF3379"/>
</dbReference>
<keyword evidence="1" id="KW-1133">Transmembrane helix</keyword>
<sequence>MDDLQFRRSIYADPNSDDKLIREAIASDPKKQKFAEEIKTLDNSIARVLNVDVPADLENKLLLRQSFARSAQSTKRRRVHLALAASVVFALAATLSYVQFTPVHSNLGDYALAHVYHEADHFNNGLTQRVNLTDLNQELSDYGASFVSSIGEVIASKHCFFDGMDSLHLVLKGKNAPVNVFITPKAEHLVFKDKFADEYLNGQSIEFKQANVIIVGDKSESLSQWQQQIKDKIRFQTL</sequence>
<dbReference type="STRING" id="349064.SAMN05660429_00998"/>
<evidence type="ECO:0000256" key="1">
    <source>
        <dbReference type="SAM" id="Phobius"/>
    </source>
</evidence>
<dbReference type="RefSeq" id="WP_093328186.1">
    <property type="nucleotide sequence ID" value="NZ_AP027363.1"/>
</dbReference>
<keyword evidence="1" id="KW-0812">Transmembrane</keyword>
<dbReference type="Pfam" id="PF11859">
    <property type="entry name" value="DUF3379"/>
    <property type="match status" value="1"/>
</dbReference>
<evidence type="ECO:0000313" key="3">
    <source>
        <dbReference type="Proteomes" id="UP000199308"/>
    </source>
</evidence>
<protein>
    <recommendedName>
        <fullName evidence="4">DUF3379 domain-containing protein</fullName>
    </recommendedName>
</protein>
<dbReference type="Proteomes" id="UP000199308">
    <property type="component" value="Unassembled WGS sequence"/>
</dbReference>
<reference evidence="2 3" key="1">
    <citation type="submission" date="2016-10" db="EMBL/GenBank/DDBJ databases">
        <authorList>
            <person name="de Groot N.N."/>
        </authorList>
    </citation>
    <scope>NUCLEOTIDE SEQUENCE [LARGE SCALE GENOMIC DNA]</scope>
    <source>
        <strain evidence="2 3">DSM 19706</strain>
    </source>
</reference>
<gene>
    <name evidence="2" type="ORF">SAMN05660429_00998</name>
</gene>
<evidence type="ECO:0008006" key="4">
    <source>
        <dbReference type="Google" id="ProtNLM"/>
    </source>
</evidence>
<dbReference type="AlphaFoldDB" id="A0A1I0BP79"/>
<organism evidence="2 3">
    <name type="scientific">Thalassotalea agarivorans</name>
    <name type="common">Thalassomonas agarivorans</name>
    <dbReference type="NCBI Taxonomy" id="349064"/>
    <lineage>
        <taxon>Bacteria</taxon>
        <taxon>Pseudomonadati</taxon>
        <taxon>Pseudomonadota</taxon>
        <taxon>Gammaproteobacteria</taxon>
        <taxon>Alteromonadales</taxon>
        <taxon>Colwelliaceae</taxon>
        <taxon>Thalassotalea</taxon>
    </lineage>
</organism>
<keyword evidence="3" id="KW-1185">Reference proteome</keyword>
<keyword evidence="1" id="KW-0472">Membrane</keyword>
<proteinExistence type="predicted"/>
<dbReference type="EMBL" id="FOHK01000004">
    <property type="protein sequence ID" value="SET08110.1"/>
    <property type="molecule type" value="Genomic_DNA"/>
</dbReference>
<feature type="transmembrane region" description="Helical" evidence="1">
    <location>
        <begin position="79"/>
        <end position="98"/>
    </location>
</feature>
<name>A0A1I0BP79_THASX</name>
<accession>A0A1I0BP79</accession>